<dbReference type="EMBL" id="AJIL01000054">
    <property type="protein sequence ID" value="KNE98644.1"/>
    <property type="molecule type" value="Genomic_DNA"/>
</dbReference>
<dbReference type="STRING" id="1165861.A0A0L0VI34"/>
<dbReference type="Proteomes" id="UP000054564">
    <property type="component" value="Unassembled WGS sequence"/>
</dbReference>
<dbReference type="AlphaFoldDB" id="A0A0L0VI34"/>
<evidence type="ECO:0008006" key="3">
    <source>
        <dbReference type="Google" id="ProtNLM"/>
    </source>
</evidence>
<name>A0A0L0VI34_9BASI</name>
<protein>
    <recommendedName>
        <fullName evidence="3">MULE transposase domain-containing protein</fullName>
    </recommendedName>
</protein>
<reference evidence="2" key="1">
    <citation type="submission" date="2014-03" db="EMBL/GenBank/DDBJ databases">
        <title>The Genome Sequence of Puccinia striiformis f. sp. tritici PST-78.</title>
        <authorList>
            <consortium name="The Broad Institute Genome Sequencing Platform"/>
            <person name="Cuomo C."/>
            <person name="Hulbert S."/>
            <person name="Chen X."/>
            <person name="Walker B."/>
            <person name="Young S.K."/>
            <person name="Zeng Q."/>
            <person name="Gargeya S."/>
            <person name="Fitzgerald M."/>
            <person name="Haas B."/>
            <person name="Abouelleil A."/>
            <person name="Alvarado L."/>
            <person name="Arachchi H.M."/>
            <person name="Berlin A.M."/>
            <person name="Chapman S.B."/>
            <person name="Goldberg J."/>
            <person name="Griggs A."/>
            <person name="Gujja S."/>
            <person name="Hansen M."/>
            <person name="Howarth C."/>
            <person name="Imamovic A."/>
            <person name="Larimer J."/>
            <person name="McCowan C."/>
            <person name="Montmayeur A."/>
            <person name="Murphy C."/>
            <person name="Neiman D."/>
            <person name="Pearson M."/>
            <person name="Priest M."/>
            <person name="Roberts A."/>
            <person name="Saif S."/>
            <person name="Shea T."/>
            <person name="Sisk P."/>
            <person name="Sykes S."/>
            <person name="Wortman J."/>
            <person name="Nusbaum C."/>
            <person name="Birren B."/>
        </authorList>
    </citation>
    <scope>NUCLEOTIDE SEQUENCE [LARGE SCALE GENOMIC DNA]</scope>
    <source>
        <strain evidence="2">race PST-78</strain>
    </source>
</reference>
<dbReference type="OrthoDB" id="2496748at2759"/>
<sequence length="550" mass="62331">MAHKNNIFPLIQDISTVVPASFCVDVPVPADLSMPPNALRSVCQLGGSPPAYPTDPYPYQFTIPGNTLEAANSFAAAMSATVRWKKTRTTETEATRTLRAFQRSSARLIQPSNTTANHAFQLLITFKPTIYMLVTRAPIKINNWLKEQVVSGLRWDFIGGLAQCSDFADMATPWSQPEGLHISYDQVQHLTKKLPTTTPQMNGHVLTSLAMWAEEIWTKGWSVFTDLQDDEHFIFVFMSPWQKSMLLQHGQGIAMVDATHNTIQNCFLESGKKVCLYTIIICGPIVGQGLPVAWTFTDLAAEEPLSLILRWIQRDTGHIPRAWMSDCALAITAIKDVPSIKAYTEAWHGLLKRKYLPAQGQRRIDKVVKVFVNHVKGSCRWTQKRAESESLPQQANKFQQCAQRTAASLSQAWLKAKAVKLIKTYSHQKRFLKTYGQCFLQRDTLGHEENNAPRIWQMTFEQTYDVFSVAMSQNVTQSNKRAKLYGVKDTINTTFIEELRKDKLLKKKMNDLDLNNPTRLYSSWLKLLGTLVNYIWDGAVIVNYHLDNSI</sequence>
<evidence type="ECO:0000313" key="1">
    <source>
        <dbReference type="EMBL" id="KNE98644.1"/>
    </source>
</evidence>
<evidence type="ECO:0000313" key="2">
    <source>
        <dbReference type="Proteomes" id="UP000054564"/>
    </source>
</evidence>
<comment type="caution">
    <text evidence="1">The sequence shown here is derived from an EMBL/GenBank/DDBJ whole genome shotgun (WGS) entry which is preliminary data.</text>
</comment>
<keyword evidence="2" id="KW-1185">Reference proteome</keyword>
<organism evidence="1 2">
    <name type="scientific">Puccinia striiformis f. sp. tritici PST-78</name>
    <dbReference type="NCBI Taxonomy" id="1165861"/>
    <lineage>
        <taxon>Eukaryota</taxon>
        <taxon>Fungi</taxon>
        <taxon>Dikarya</taxon>
        <taxon>Basidiomycota</taxon>
        <taxon>Pucciniomycotina</taxon>
        <taxon>Pucciniomycetes</taxon>
        <taxon>Pucciniales</taxon>
        <taxon>Pucciniaceae</taxon>
        <taxon>Puccinia</taxon>
    </lineage>
</organism>
<gene>
    <name evidence="1" type="ORF">PSTG_08013</name>
</gene>
<dbReference type="PANTHER" id="PTHR48159">
    <property type="entry name" value="MULE DOMAIN-CONTAINING PROTEIN"/>
    <property type="match status" value="1"/>
</dbReference>
<accession>A0A0L0VI34</accession>
<proteinExistence type="predicted"/>
<dbReference type="PANTHER" id="PTHR48159:SF1">
    <property type="entry name" value="MEMBRANE-ASSOCIATED GIANT PROTEIN ANTIGEN, PUTATIVE-RELATED"/>
    <property type="match status" value="1"/>
</dbReference>